<evidence type="ECO:0000256" key="1">
    <source>
        <dbReference type="ARBA" id="ARBA00009570"/>
    </source>
</evidence>
<protein>
    <recommendedName>
        <fullName evidence="5">3-phenylpropionate/cinnamic acid dioxygenase, small subunit</fullName>
    </recommendedName>
</protein>
<comment type="caution">
    <text evidence="3">The sequence shown here is derived from an EMBL/GenBank/DDBJ whole genome shotgun (WGS) entry which is preliminary data.</text>
</comment>
<dbReference type="InterPro" id="IPR000391">
    <property type="entry name" value="Rng_hydr_dOase-bsu"/>
</dbReference>
<comment type="similarity">
    <text evidence="1">Belongs to the bacterial ring-hydroxylating dioxygenase beta subunit family.</text>
</comment>
<gene>
    <name evidence="3" type="ORF">D3871_16595</name>
</gene>
<reference evidence="4" key="1">
    <citation type="submission" date="2018-09" db="EMBL/GenBank/DDBJ databases">
        <authorList>
            <person name="Zhu H."/>
        </authorList>
    </citation>
    <scope>NUCLEOTIDE SEQUENCE [LARGE SCALE GENOMIC DNA]</scope>
    <source>
        <strain evidence="4">K1R23-30</strain>
    </source>
</reference>
<dbReference type="PANTHER" id="PTHR41534:SF2">
    <property type="entry name" value="3-PHENYLPROPIONATE_CINNAMIC ACID DIOXYGENASE SUBUNIT BETA"/>
    <property type="match status" value="1"/>
</dbReference>
<dbReference type="SUPFAM" id="SSF54427">
    <property type="entry name" value="NTF2-like"/>
    <property type="match status" value="1"/>
</dbReference>
<dbReference type="AlphaFoldDB" id="A0A3A3FNQ7"/>
<evidence type="ECO:0000313" key="3">
    <source>
        <dbReference type="EMBL" id="RJF95082.1"/>
    </source>
</evidence>
<keyword evidence="4" id="KW-1185">Reference proteome</keyword>
<sequence>MVRPDGRRFLITRRIPEGDPMTHPVQKLILREAQLLDEGRLDDWLTLYTEDASYWVPIDENADPLKDSSVIYDNRLRLAMRVEQIMRQNRVAQNPGSNTLRMVSNIDIEDVDANTAMASFALQLTEVRSGDWRQQGLGETRLFPGRCKLVCKKVGNDWRIQHKAIVLLHRKQPIVGLSFII</sequence>
<dbReference type="Proteomes" id="UP000265955">
    <property type="component" value="Unassembled WGS sequence"/>
</dbReference>
<organism evidence="3 4">
    <name type="scientific">Noviherbaspirillum saxi</name>
    <dbReference type="NCBI Taxonomy" id="2320863"/>
    <lineage>
        <taxon>Bacteria</taxon>
        <taxon>Pseudomonadati</taxon>
        <taxon>Pseudomonadota</taxon>
        <taxon>Betaproteobacteria</taxon>
        <taxon>Burkholderiales</taxon>
        <taxon>Oxalobacteraceae</taxon>
        <taxon>Noviherbaspirillum</taxon>
    </lineage>
</organism>
<name>A0A3A3FNQ7_9BURK</name>
<dbReference type="GO" id="GO:0016491">
    <property type="term" value="F:oxidoreductase activity"/>
    <property type="evidence" value="ECO:0007669"/>
    <property type="project" value="UniProtKB-KW"/>
</dbReference>
<keyword evidence="2" id="KW-0560">Oxidoreductase</keyword>
<proteinExistence type="inferred from homology"/>
<dbReference type="GO" id="GO:0019380">
    <property type="term" value="P:3-phenylpropionate catabolic process"/>
    <property type="evidence" value="ECO:0007669"/>
    <property type="project" value="TreeGrafter"/>
</dbReference>
<accession>A0A3A3FNQ7</accession>
<dbReference type="PANTHER" id="PTHR41534">
    <property type="entry name" value="BLR3401 PROTEIN"/>
    <property type="match status" value="1"/>
</dbReference>
<dbReference type="Pfam" id="PF00866">
    <property type="entry name" value="Ring_hydroxyl_B"/>
    <property type="match status" value="1"/>
</dbReference>
<dbReference type="InterPro" id="IPR032710">
    <property type="entry name" value="NTF2-like_dom_sf"/>
</dbReference>
<evidence type="ECO:0008006" key="5">
    <source>
        <dbReference type="Google" id="ProtNLM"/>
    </source>
</evidence>
<evidence type="ECO:0000256" key="2">
    <source>
        <dbReference type="ARBA" id="ARBA00023002"/>
    </source>
</evidence>
<dbReference type="Gene3D" id="3.10.450.50">
    <property type="match status" value="1"/>
</dbReference>
<dbReference type="EMBL" id="QYUO01000002">
    <property type="protein sequence ID" value="RJF95082.1"/>
    <property type="molecule type" value="Genomic_DNA"/>
</dbReference>
<evidence type="ECO:0000313" key="4">
    <source>
        <dbReference type="Proteomes" id="UP000265955"/>
    </source>
</evidence>